<reference evidence="1 2" key="1">
    <citation type="submission" date="2018-06" db="EMBL/GenBank/DDBJ databases">
        <authorList>
            <consortium name="Pathogen Informatics"/>
            <person name="Doyle S."/>
        </authorList>
    </citation>
    <scope>NUCLEOTIDE SEQUENCE [LARGE SCALE GENOMIC DNA]</scope>
    <source>
        <strain evidence="1 2">NCTC9426</strain>
    </source>
</reference>
<evidence type="ECO:0000313" key="1">
    <source>
        <dbReference type="EMBL" id="STY90941.1"/>
    </source>
</evidence>
<name>A0A378PRN7_MORBO</name>
<accession>A0A378PRN7</accession>
<dbReference type="AlphaFoldDB" id="A0A378PRN7"/>
<organism evidence="1 2">
    <name type="scientific">Moraxella bovis</name>
    <dbReference type="NCBI Taxonomy" id="476"/>
    <lineage>
        <taxon>Bacteria</taxon>
        <taxon>Pseudomonadati</taxon>
        <taxon>Pseudomonadota</taxon>
        <taxon>Gammaproteobacteria</taxon>
        <taxon>Moraxellales</taxon>
        <taxon>Moraxellaceae</taxon>
        <taxon>Moraxella</taxon>
    </lineage>
</organism>
<gene>
    <name evidence="1" type="ORF">NCTC9426_00973</name>
</gene>
<dbReference type="Proteomes" id="UP000254133">
    <property type="component" value="Unassembled WGS sequence"/>
</dbReference>
<dbReference type="EMBL" id="UGPZ01000002">
    <property type="protein sequence ID" value="STY90941.1"/>
    <property type="molecule type" value="Genomic_DNA"/>
</dbReference>
<protein>
    <submittedName>
        <fullName evidence="1">Uncharacterized protein</fullName>
    </submittedName>
</protein>
<proteinExistence type="predicted"/>
<evidence type="ECO:0000313" key="2">
    <source>
        <dbReference type="Proteomes" id="UP000254133"/>
    </source>
</evidence>
<sequence>MKATTLYDTYHIKDHGTIFDADGKGVMMFGGKALPTDFILKQGLSGIWESKDNQGNILYTAIKTANYLVYQNIA</sequence>